<dbReference type="AlphaFoldDB" id="A0A367ZR03"/>
<organism evidence="2 3">
    <name type="scientific">Candidatus Ozemobacter sibiricus</name>
    <dbReference type="NCBI Taxonomy" id="2268124"/>
    <lineage>
        <taxon>Bacteria</taxon>
        <taxon>Candidatus Ozemobacteria</taxon>
        <taxon>Candidatus Ozemobacterales</taxon>
        <taxon>Candidatus Ozemobacteraceae</taxon>
        <taxon>Candidatus Ozemobacter</taxon>
    </lineage>
</organism>
<reference evidence="2 3" key="1">
    <citation type="submission" date="2018-05" db="EMBL/GenBank/DDBJ databases">
        <title>A metagenomic window into the 2 km-deep terrestrial subsurface aquifer revealed taxonomically and functionally diverse microbial community comprising novel uncultured bacterial lineages.</title>
        <authorList>
            <person name="Kadnikov V.V."/>
            <person name="Mardanov A.V."/>
            <person name="Beletsky A.V."/>
            <person name="Banks D."/>
            <person name="Pimenov N.V."/>
            <person name="Frank Y.A."/>
            <person name="Karnachuk O.V."/>
            <person name="Ravin N.V."/>
        </authorList>
    </citation>
    <scope>NUCLEOTIDE SEQUENCE [LARGE SCALE GENOMIC DNA]</scope>
    <source>
        <strain evidence="2">BY5</strain>
    </source>
</reference>
<comment type="caution">
    <text evidence="2">The sequence shown here is derived from an EMBL/GenBank/DDBJ whole genome shotgun (WGS) entry which is preliminary data.</text>
</comment>
<proteinExistence type="predicted"/>
<dbReference type="Gene3D" id="3.30.700.10">
    <property type="entry name" value="Glycoprotein, Type 4 Pilin"/>
    <property type="match status" value="1"/>
</dbReference>
<dbReference type="InterPro" id="IPR045584">
    <property type="entry name" value="Pilin-like"/>
</dbReference>
<dbReference type="EMBL" id="QOQW01000006">
    <property type="protein sequence ID" value="RCK80543.1"/>
    <property type="molecule type" value="Genomic_DNA"/>
</dbReference>
<feature type="region of interest" description="Disordered" evidence="1">
    <location>
        <begin position="95"/>
        <end position="117"/>
    </location>
</feature>
<evidence type="ECO:0000313" key="2">
    <source>
        <dbReference type="EMBL" id="RCK80543.1"/>
    </source>
</evidence>
<dbReference type="Proteomes" id="UP000252355">
    <property type="component" value="Unassembled WGS sequence"/>
</dbReference>
<name>A0A367ZR03_9BACT</name>
<evidence type="ECO:0000313" key="3">
    <source>
        <dbReference type="Proteomes" id="UP000252355"/>
    </source>
</evidence>
<dbReference type="SUPFAM" id="SSF54523">
    <property type="entry name" value="Pili subunits"/>
    <property type="match status" value="1"/>
</dbReference>
<evidence type="ECO:0000256" key="1">
    <source>
        <dbReference type="SAM" id="MobiDB-lite"/>
    </source>
</evidence>
<sequence>MIELMVVVSILGILLSIASRRNALVLERSRDAALMIDLAHLRNAVHQAALESGGVFPATLEELFPRFLSRKPGAWQGARGSGVIGYDPITGKIELRGPDGITPSPFLDSKGRPYGEY</sequence>
<gene>
    <name evidence="2" type="ORF">OZSIB_3289</name>
</gene>
<dbReference type="InterPro" id="IPR012902">
    <property type="entry name" value="N_methyl_site"/>
</dbReference>
<accession>A0A367ZR03</accession>
<dbReference type="NCBIfam" id="TIGR02532">
    <property type="entry name" value="IV_pilin_GFxxxE"/>
    <property type="match status" value="1"/>
</dbReference>
<evidence type="ECO:0008006" key="4">
    <source>
        <dbReference type="Google" id="ProtNLM"/>
    </source>
</evidence>
<protein>
    <recommendedName>
        <fullName evidence="4">General secretion pathway protein G</fullName>
    </recommendedName>
</protein>